<evidence type="ECO:0000256" key="1">
    <source>
        <dbReference type="ARBA" id="ARBA00006787"/>
    </source>
</evidence>
<dbReference type="GO" id="GO:0046872">
    <property type="term" value="F:metal ion binding"/>
    <property type="evidence" value="ECO:0007669"/>
    <property type="project" value="UniProtKB-KW"/>
</dbReference>
<reference evidence="7 8" key="1">
    <citation type="submission" date="2018-07" db="EMBL/GenBank/DDBJ databases">
        <title>Genomic Encyclopedia of Type Strains, Phase IV (KMG-IV): sequencing the most valuable type-strain genomes for metagenomic binning, comparative biology and taxonomic classification.</title>
        <authorList>
            <person name="Goeker M."/>
        </authorList>
    </citation>
    <scope>NUCLEOTIDE SEQUENCE [LARGE SCALE GENOMIC DNA]</scope>
    <source>
        <strain evidence="7 8">DSM 44952</strain>
    </source>
</reference>
<sequence length="453" mass="50002">MTSTPNAEIPLHLAGNNAPVTEEVTVEPREVVGRIPAELDGMFVRNGPNPRTGWSPHYFAGDGMVHAVALRDGRARWYRNRYVRTPLYDNPGRSRFDLALDAATGTVDYRVTTANTHLLVHAGRLLALEEGGFPYELNAALDTLGPFTFGGELTTPMTAHPKVCPDSGELLFFGGRLRAPYLTYYRAAPTGELLQSQVIEVPRATMMHDFAVTAQHVVFMDLPVVFDRAVGWRWDDAHRARFGVMARTGGPVRWFDIAPCYVWHTLNAFEADGSLIVTGTRVPSLWRGGSGDMGGELPRLHRWRLDLARGTVTEEQIDDVSVEYPRVADALIGRAHRFGFVSSFSLDVERRHSWVYRYDFAGGVTRAAHKLPGGHTCGEVVFVPRRDAVGENDGYLLGFAHDRARGTGYLLILDAGDLTADPVAEVHLPVRVPAGFHGTWIPSGTLAAHRFHS</sequence>
<feature type="binding site" evidence="5">
    <location>
        <position position="437"/>
    </location>
    <ligand>
        <name>Fe cation</name>
        <dbReference type="ChEBI" id="CHEBI:24875"/>
        <note>catalytic</note>
    </ligand>
</feature>
<dbReference type="GO" id="GO:0010436">
    <property type="term" value="F:carotenoid dioxygenase activity"/>
    <property type="evidence" value="ECO:0007669"/>
    <property type="project" value="TreeGrafter"/>
</dbReference>
<comment type="similarity">
    <text evidence="1 6">Belongs to the carotenoid oxygenase family.</text>
</comment>
<proteinExistence type="inferred from homology"/>
<dbReference type="Proteomes" id="UP000255355">
    <property type="component" value="Unassembled WGS sequence"/>
</dbReference>
<dbReference type="GO" id="GO:0016121">
    <property type="term" value="P:carotene catabolic process"/>
    <property type="evidence" value="ECO:0007669"/>
    <property type="project" value="TreeGrafter"/>
</dbReference>
<dbReference type="PANTHER" id="PTHR10543:SF89">
    <property type="entry name" value="CAROTENOID 9,10(9',10')-CLEAVAGE DIOXYGENASE 1"/>
    <property type="match status" value="1"/>
</dbReference>
<accession>A0A370HGR3</accession>
<keyword evidence="4 5" id="KW-0408">Iron</keyword>
<feature type="binding site" evidence="5">
    <location>
        <position position="160"/>
    </location>
    <ligand>
        <name>Fe cation</name>
        <dbReference type="ChEBI" id="CHEBI:24875"/>
        <note>catalytic</note>
    </ligand>
</feature>
<protein>
    <recommendedName>
        <fullName evidence="6">Dioxygenase</fullName>
        <ecNumber evidence="6">1.13.11.-</ecNumber>
    </recommendedName>
</protein>
<dbReference type="EMBL" id="QQAZ01000001">
    <property type="protein sequence ID" value="RDI55960.1"/>
    <property type="molecule type" value="Genomic_DNA"/>
</dbReference>
<evidence type="ECO:0000313" key="7">
    <source>
        <dbReference type="EMBL" id="RDI55960.1"/>
    </source>
</evidence>
<comment type="cofactor">
    <cofactor evidence="5 6">
        <name>Fe(2+)</name>
        <dbReference type="ChEBI" id="CHEBI:29033"/>
    </cofactor>
    <text evidence="5 6">Binds 1 Fe(2+) ion per subunit.</text>
</comment>
<dbReference type="EC" id="1.13.11.-" evidence="6"/>
<comment type="caution">
    <text evidence="7">The sequence shown here is derived from an EMBL/GenBank/DDBJ whole genome shotgun (WGS) entry which is preliminary data.</text>
</comment>
<keyword evidence="2 5" id="KW-0479">Metal-binding</keyword>
<organism evidence="7 8">
    <name type="scientific">Nocardia mexicana</name>
    <dbReference type="NCBI Taxonomy" id="279262"/>
    <lineage>
        <taxon>Bacteria</taxon>
        <taxon>Bacillati</taxon>
        <taxon>Actinomycetota</taxon>
        <taxon>Actinomycetes</taxon>
        <taxon>Mycobacteriales</taxon>
        <taxon>Nocardiaceae</taxon>
        <taxon>Nocardia</taxon>
    </lineage>
</organism>
<dbReference type="InterPro" id="IPR004294">
    <property type="entry name" value="Carotenoid_Oase"/>
</dbReference>
<evidence type="ECO:0000313" key="8">
    <source>
        <dbReference type="Proteomes" id="UP000255355"/>
    </source>
</evidence>
<gene>
    <name evidence="7" type="ORF">DFR68_101797</name>
</gene>
<dbReference type="RefSeq" id="WP_068016668.1">
    <property type="nucleotide sequence ID" value="NZ_QQAZ01000001.1"/>
</dbReference>
<keyword evidence="8" id="KW-1185">Reference proteome</keyword>
<evidence type="ECO:0000256" key="2">
    <source>
        <dbReference type="ARBA" id="ARBA00022723"/>
    </source>
</evidence>
<evidence type="ECO:0000256" key="4">
    <source>
        <dbReference type="ARBA" id="ARBA00023004"/>
    </source>
</evidence>
<keyword evidence="6 7" id="KW-0223">Dioxygenase</keyword>
<dbReference type="PANTHER" id="PTHR10543">
    <property type="entry name" value="BETA-CAROTENE DIOXYGENASE"/>
    <property type="match status" value="1"/>
</dbReference>
<name>A0A370HGR3_9NOCA</name>
<dbReference type="STRING" id="1210089.GCA_001613165_01917"/>
<keyword evidence="3 6" id="KW-0560">Oxidoreductase</keyword>
<feature type="binding site" evidence="5">
    <location>
        <position position="208"/>
    </location>
    <ligand>
        <name>Fe cation</name>
        <dbReference type="ChEBI" id="CHEBI:24875"/>
        <note>catalytic</note>
    </ligand>
</feature>
<dbReference type="AlphaFoldDB" id="A0A370HGR3"/>
<evidence type="ECO:0000256" key="6">
    <source>
        <dbReference type="RuleBase" id="RU364048"/>
    </source>
</evidence>
<dbReference type="Pfam" id="PF03055">
    <property type="entry name" value="RPE65"/>
    <property type="match status" value="1"/>
</dbReference>
<dbReference type="OrthoDB" id="6636843at2"/>
<evidence type="ECO:0000256" key="5">
    <source>
        <dbReference type="PIRSR" id="PIRSR604294-1"/>
    </source>
</evidence>
<evidence type="ECO:0000256" key="3">
    <source>
        <dbReference type="ARBA" id="ARBA00023002"/>
    </source>
</evidence>
<feature type="binding site" evidence="5">
    <location>
        <position position="264"/>
    </location>
    <ligand>
        <name>Fe cation</name>
        <dbReference type="ChEBI" id="CHEBI:24875"/>
        <note>catalytic</note>
    </ligand>
</feature>